<dbReference type="Proteomes" id="UP000542674">
    <property type="component" value="Unassembled WGS sequence"/>
</dbReference>
<feature type="compositionally biased region" description="Polar residues" evidence="1">
    <location>
        <begin position="210"/>
        <end position="226"/>
    </location>
</feature>
<sequence>MVAQLAVSLSGIGPAVLARCVDLARELDLRGVPLSLLLAPRKAVEGAALDWVRDRLSGRDVLVMHGFDHSADPYSLRRRAEFSALPAHEAGLRLVAARAALHRLGLWTEAFAPPGWLASPGTLVALRRHRFAVCADMSGVRDLRTGVVVAGRVRPVAEHWSYLLGVGRAARRDGLVRLGVDAAGLDRLATREVLLEAVDLALHHGASPVTYSATDSPSGSTLNSAPSGAVADRNP</sequence>
<dbReference type="Pfam" id="PF10096">
    <property type="entry name" value="DUF2334"/>
    <property type="match status" value="1"/>
</dbReference>
<gene>
    <name evidence="2" type="ORF">F4559_006884</name>
</gene>
<proteinExistence type="predicted"/>
<accession>A0A7W7TD05</accession>
<protein>
    <recommendedName>
        <fullName evidence="4">Deacetylase</fullName>
    </recommendedName>
</protein>
<dbReference type="InterPro" id="IPR018763">
    <property type="entry name" value="DUF2334"/>
</dbReference>
<evidence type="ECO:0000313" key="3">
    <source>
        <dbReference type="Proteomes" id="UP000542674"/>
    </source>
</evidence>
<evidence type="ECO:0000313" key="2">
    <source>
        <dbReference type="EMBL" id="MBB4969525.1"/>
    </source>
</evidence>
<dbReference type="EMBL" id="JACHJS010000001">
    <property type="protein sequence ID" value="MBB4969525.1"/>
    <property type="molecule type" value="Genomic_DNA"/>
</dbReference>
<comment type="caution">
    <text evidence="2">The sequence shown here is derived from an EMBL/GenBank/DDBJ whole genome shotgun (WGS) entry which is preliminary data.</text>
</comment>
<dbReference type="RefSeq" id="WP_184675226.1">
    <property type="nucleotide sequence ID" value="NZ_BAABAI010000035.1"/>
</dbReference>
<organism evidence="2 3">
    <name type="scientific">Saccharothrix violaceirubra</name>
    <dbReference type="NCBI Taxonomy" id="413306"/>
    <lineage>
        <taxon>Bacteria</taxon>
        <taxon>Bacillati</taxon>
        <taxon>Actinomycetota</taxon>
        <taxon>Actinomycetes</taxon>
        <taxon>Pseudonocardiales</taxon>
        <taxon>Pseudonocardiaceae</taxon>
        <taxon>Saccharothrix</taxon>
    </lineage>
</organism>
<feature type="region of interest" description="Disordered" evidence="1">
    <location>
        <begin position="210"/>
        <end position="235"/>
    </location>
</feature>
<name>A0A7W7TD05_9PSEU</name>
<dbReference type="AlphaFoldDB" id="A0A7W7TD05"/>
<reference evidence="2 3" key="1">
    <citation type="submission" date="2020-08" db="EMBL/GenBank/DDBJ databases">
        <title>Sequencing the genomes of 1000 actinobacteria strains.</title>
        <authorList>
            <person name="Klenk H.-P."/>
        </authorList>
    </citation>
    <scope>NUCLEOTIDE SEQUENCE [LARGE SCALE GENOMIC DNA]</scope>
    <source>
        <strain evidence="2 3">DSM 45084</strain>
    </source>
</reference>
<evidence type="ECO:0000256" key="1">
    <source>
        <dbReference type="SAM" id="MobiDB-lite"/>
    </source>
</evidence>
<keyword evidence="3" id="KW-1185">Reference proteome</keyword>
<evidence type="ECO:0008006" key="4">
    <source>
        <dbReference type="Google" id="ProtNLM"/>
    </source>
</evidence>